<keyword evidence="4" id="KW-0862">Zinc</keyword>
<dbReference type="SMART" id="SM01057">
    <property type="entry name" value="Carb_anhydrase"/>
    <property type="match status" value="1"/>
</dbReference>
<keyword evidence="6" id="KW-0456">Lyase</keyword>
<dbReference type="AlphaFoldDB" id="A0A9W9ZTU9"/>
<comment type="similarity">
    <text evidence="1">Belongs to the alpha-carbonic anhydrase family.</text>
</comment>
<sequence length="314" mass="34234">MNRFLLTVFLCISWTPLAFSAGDPWDYIKDGAHGPSNWGGTCGTGKKQSPINIKGHDATVDKDLGSFMLKNYDMAPTNGTFTAKNNGHSLVFVFPENADYGVSGGGLVGNYKTHSFHFHWGSNNTQGPEHILDGEKFGAELHFVSYNTKYSNISEAIAKADGLAVLGVFLKVEGDKNEAFSFLEDAKSLIDMSSSSNVTAFKLKPMLPSNKTKYFRYSGSLTTPRCYESVTWTVFNDAVKISQYQMDILRSLKGNNGASMDNNYRPVQPLNGRVVKASFQVPPLSLTPTEAGASVVNMATGLFSLMLFAALFGH</sequence>
<comment type="catalytic activity">
    <reaction evidence="7">
        <text>hydrogencarbonate + H(+) = CO2 + H2O</text>
        <dbReference type="Rhea" id="RHEA:10748"/>
        <dbReference type="ChEBI" id="CHEBI:15377"/>
        <dbReference type="ChEBI" id="CHEBI:15378"/>
        <dbReference type="ChEBI" id="CHEBI:16526"/>
        <dbReference type="ChEBI" id="CHEBI:17544"/>
        <dbReference type="EC" id="4.2.1.1"/>
    </reaction>
</comment>
<protein>
    <recommendedName>
        <fullName evidence="2">carbonic anhydrase</fullName>
        <ecNumber evidence="2">4.2.1.1</ecNumber>
    </recommendedName>
</protein>
<name>A0A9W9ZTU9_9CNID</name>
<evidence type="ECO:0000313" key="12">
    <source>
        <dbReference type="Proteomes" id="UP001163046"/>
    </source>
</evidence>
<proteinExistence type="inferred from homology"/>
<feature type="signal peptide" evidence="9">
    <location>
        <begin position="1"/>
        <end position="20"/>
    </location>
</feature>
<dbReference type="GO" id="GO:0005886">
    <property type="term" value="C:plasma membrane"/>
    <property type="evidence" value="ECO:0007669"/>
    <property type="project" value="TreeGrafter"/>
</dbReference>
<dbReference type="Pfam" id="PF00194">
    <property type="entry name" value="Carb_anhydrase"/>
    <property type="match status" value="1"/>
</dbReference>
<keyword evidence="5" id="KW-0325">Glycoprotein</keyword>
<dbReference type="InterPro" id="IPR036398">
    <property type="entry name" value="CA_dom_sf"/>
</dbReference>
<evidence type="ECO:0000256" key="1">
    <source>
        <dbReference type="ARBA" id="ARBA00010718"/>
    </source>
</evidence>
<evidence type="ECO:0000256" key="2">
    <source>
        <dbReference type="ARBA" id="ARBA00012925"/>
    </source>
</evidence>
<dbReference type="InterPro" id="IPR023561">
    <property type="entry name" value="Carbonic_anhydrase_a-class"/>
</dbReference>
<evidence type="ECO:0000256" key="7">
    <source>
        <dbReference type="ARBA" id="ARBA00048348"/>
    </source>
</evidence>
<evidence type="ECO:0000256" key="3">
    <source>
        <dbReference type="ARBA" id="ARBA00022723"/>
    </source>
</evidence>
<dbReference type="PANTHER" id="PTHR18952">
    <property type="entry name" value="CARBONIC ANHYDRASE"/>
    <property type="match status" value="1"/>
</dbReference>
<dbReference type="InterPro" id="IPR001148">
    <property type="entry name" value="CA_dom"/>
</dbReference>
<feature type="transmembrane region" description="Helical" evidence="8">
    <location>
        <begin position="291"/>
        <end position="312"/>
    </location>
</feature>
<keyword evidence="12" id="KW-1185">Reference proteome</keyword>
<comment type="caution">
    <text evidence="11">The sequence shown here is derived from an EMBL/GenBank/DDBJ whole genome shotgun (WGS) entry which is preliminary data.</text>
</comment>
<dbReference type="GO" id="GO:0004089">
    <property type="term" value="F:carbonate dehydratase activity"/>
    <property type="evidence" value="ECO:0007669"/>
    <property type="project" value="UniProtKB-EC"/>
</dbReference>
<organism evidence="11 12">
    <name type="scientific">Desmophyllum pertusum</name>
    <dbReference type="NCBI Taxonomy" id="174260"/>
    <lineage>
        <taxon>Eukaryota</taxon>
        <taxon>Metazoa</taxon>
        <taxon>Cnidaria</taxon>
        <taxon>Anthozoa</taxon>
        <taxon>Hexacorallia</taxon>
        <taxon>Scleractinia</taxon>
        <taxon>Caryophylliina</taxon>
        <taxon>Caryophylliidae</taxon>
        <taxon>Desmophyllum</taxon>
    </lineage>
</organism>
<dbReference type="SUPFAM" id="SSF51069">
    <property type="entry name" value="Carbonic anhydrase"/>
    <property type="match status" value="1"/>
</dbReference>
<dbReference type="FunFam" id="3.10.200.10:FF:000003">
    <property type="entry name" value="Carbonic anhydrase 12"/>
    <property type="match status" value="1"/>
</dbReference>
<keyword evidence="3" id="KW-0479">Metal-binding</keyword>
<dbReference type="EMBL" id="MU825874">
    <property type="protein sequence ID" value="KAJ7387380.1"/>
    <property type="molecule type" value="Genomic_DNA"/>
</dbReference>
<evidence type="ECO:0000256" key="8">
    <source>
        <dbReference type="SAM" id="Phobius"/>
    </source>
</evidence>
<dbReference type="PANTHER" id="PTHR18952:SF265">
    <property type="entry name" value="CARBONIC ANHYDRASE"/>
    <property type="match status" value="1"/>
</dbReference>
<keyword evidence="8" id="KW-0812">Transmembrane</keyword>
<feature type="chain" id="PRO_5040849686" description="carbonic anhydrase" evidence="9">
    <location>
        <begin position="21"/>
        <end position="314"/>
    </location>
</feature>
<keyword evidence="8" id="KW-0472">Membrane</keyword>
<dbReference type="PROSITE" id="PS51144">
    <property type="entry name" value="ALPHA_CA_2"/>
    <property type="match status" value="1"/>
</dbReference>
<dbReference type="GO" id="GO:0008270">
    <property type="term" value="F:zinc ion binding"/>
    <property type="evidence" value="ECO:0007669"/>
    <property type="project" value="InterPro"/>
</dbReference>
<reference evidence="11" key="1">
    <citation type="submission" date="2023-01" db="EMBL/GenBank/DDBJ databases">
        <title>Genome assembly of the deep-sea coral Lophelia pertusa.</title>
        <authorList>
            <person name="Herrera S."/>
            <person name="Cordes E."/>
        </authorList>
    </citation>
    <scope>NUCLEOTIDE SEQUENCE</scope>
    <source>
        <strain evidence="11">USNM1676648</strain>
        <tissue evidence="11">Polyp</tissue>
    </source>
</reference>
<keyword evidence="9" id="KW-0732">Signal</keyword>
<evidence type="ECO:0000256" key="9">
    <source>
        <dbReference type="SAM" id="SignalP"/>
    </source>
</evidence>
<gene>
    <name evidence="11" type="ORF">OS493_004374</name>
</gene>
<evidence type="ECO:0000313" key="11">
    <source>
        <dbReference type="EMBL" id="KAJ7387380.1"/>
    </source>
</evidence>
<dbReference type="Gene3D" id="3.10.200.10">
    <property type="entry name" value="Alpha carbonic anhydrase"/>
    <property type="match status" value="1"/>
</dbReference>
<evidence type="ECO:0000259" key="10">
    <source>
        <dbReference type="PROSITE" id="PS51144"/>
    </source>
</evidence>
<evidence type="ECO:0000256" key="4">
    <source>
        <dbReference type="ARBA" id="ARBA00022833"/>
    </source>
</evidence>
<dbReference type="EC" id="4.2.1.1" evidence="2"/>
<evidence type="ECO:0000256" key="5">
    <source>
        <dbReference type="ARBA" id="ARBA00023180"/>
    </source>
</evidence>
<accession>A0A9W9ZTU9</accession>
<feature type="domain" description="Alpha-carbonic anhydrase" evidence="10">
    <location>
        <begin position="23"/>
        <end position="279"/>
    </location>
</feature>
<dbReference type="Proteomes" id="UP001163046">
    <property type="component" value="Unassembled WGS sequence"/>
</dbReference>
<evidence type="ECO:0000256" key="6">
    <source>
        <dbReference type="ARBA" id="ARBA00023239"/>
    </source>
</evidence>
<dbReference type="OrthoDB" id="5986706at2759"/>
<keyword evidence="8" id="KW-1133">Transmembrane helix</keyword>